<dbReference type="Gene3D" id="2.180.10.10">
    <property type="entry name" value="RHS repeat-associated core"/>
    <property type="match status" value="2"/>
</dbReference>
<evidence type="ECO:0000256" key="2">
    <source>
        <dbReference type="SAM" id="Phobius"/>
    </source>
</evidence>
<dbReference type="NCBIfam" id="TIGR03696">
    <property type="entry name" value="Rhs_assc_core"/>
    <property type="match status" value="1"/>
</dbReference>
<feature type="region of interest" description="Disordered" evidence="1">
    <location>
        <begin position="1"/>
        <end position="30"/>
    </location>
</feature>
<reference evidence="3 4" key="1">
    <citation type="submission" date="2019-03" db="EMBL/GenBank/DDBJ databases">
        <title>Genomic Encyclopedia of Type Strains, Phase III (KMG-III): the genomes of soil and plant-associated and newly described type strains.</title>
        <authorList>
            <person name="Whitman W."/>
        </authorList>
    </citation>
    <scope>NUCLEOTIDE SEQUENCE [LARGE SCALE GENOMIC DNA]</scope>
    <source>
        <strain evidence="3 4">LMG 29544</strain>
    </source>
</reference>
<feature type="transmembrane region" description="Helical" evidence="2">
    <location>
        <begin position="1558"/>
        <end position="1584"/>
    </location>
</feature>
<dbReference type="Proteomes" id="UP000295509">
    <property type="component" value="Unassembled WGS sequence"/>
</dbReference>
<proteinExistence type="predicted"/>
<feature type="transmembrane region" description="Helical" evidence="2">
    <location>
        <begin position="1596"/>
        <end position="1617"/>
    </location>
</feature>
<evidence type="ECO:0000313" key="4">
    <source>
        <dbReference type="Proteomes" id="UP000295509"/>
    </source>
</evidence>
<keyword evidence="2" id="KW-0472">Membrane</keyword>
<keyword evidence="4" id="KW-1185">Reference proteome</keyword>
<comment type="caution">
    <text evidence="3">The sequence shown here is derived from an EMBL/GenBank/DDBJ whole genome shotgun (WGS) entry which is preliminary data.</text>
</comment>
<dbReference type="InterPro" id="IPR022385">
    <property type="entry name" value="Rhs_assc_core"/>
</dbReference>
<organism evidence="3 4">
    <name type="scientific">Paraburkholderia rhizosphaerae</name>
    <dbReference type="NCBI Taxonomy" id="480658"/>
    <lineage>
        <taxon>Bacteria</taxon>
        <taxon>Pseudomonadati</taxon>
        <taxon>Pseudomonadota</taxon>
        <taxon>Betaproteobacteria</taxon>
        <taxon>Burkholderiales</taxon>
        <taxon>Burkholderiaceae</taxon>
        <taxon>Paraburkholderia</taxon>
    </lineage>
</organism>
<dbReference type="InterPro" id="IPR050708">
    <property type="entry name" value="T6SS_VgrG/RHS"/>
</dbReference>
<accession>A0A4V6QD41</accession>
<feature type="transmembrane region" description="Helical" evidence="2">
    <location>
        <begin position="1527"/>
        <end position="1551"/>
    </location>
</feature>
<dbReference type="OrthoDB" id="8553452at2"/>
<dbReference type="PANTHER" id="PTHR32305">
    <property type="match status" value="1"/>
</dbReference>
<gene>
    <name evidence="3" type="ORF">BX592_1086</name>
</gene>
<keyword evidence="2" id="KW-1133">Transmembrane helix</keyword>
<evidence type="ECO:0000256" key="1">
    <source>
        <dbReference type="SAM" id="MobiDB-lite"/>
    </source>
</evidence>
<evidence type="ECO:0000313" key="3">
    <source>
        <dbReference type="EMBL" id="TDY50771.1"/>
    </source>
</evidence>
<keyword evidence="2" id="KW-0812">Transmembrane</keyword>
<name>A0A4V6QD41_9BURK</name>
<protein>
    <submittedName>
        <fullName evidence="3">RHS repeat-associated protein</fullName>
    </submittedName>
</protein>
<sequence>MASSSGKDSAGKTDGNRGGGSSGGAVSASADGSFSQSGALSYLSFRRGEVDPRTGSFNYRISVARLVGNRQMGPSIDLALGYDHFSKKWTDFGQGWALNLSRFIDSDPYKQVVLRDGRIIDLKLNSSSGAYEIQTVGVTDFKFTKLDNPPGGFQIAYKDGIVETLAVVKDGDTSCYVTKITNEKGYSLNLEYRISPLLMDVNLAKISDEYENNLITCGPLAYNFNTGIGSVEVTLYSGSGEVESNITFNTSTMLVPGVQTLESCSVGIDPPVKTVKLAYELRNKTDTAPGFMVITQVQSDFGGPATETISYGDDIKAPQGAPWDVLPAVKTYELKIKSAGTDVDRSEKREYSYGDSEDFKNFLGYDGEAVWDDNAIDNIYARPSDYSYFTTEIVTMDNGANSSQSISRTYDKFHRLVSEVQEVTPFSSSVKFLQVFRAYLYQGEVDADYQSLPSQYQLPANVVVHYTETQPDPDDPENEIEYIRETTQATDYDEYGNILRQAEQNGMVSEYQYYPAEGVEDECPVEKNGFVRYVQMIERHRDGDSTNLIRNLYLYVSTQIKDGYSYAVVASVEEHRKLNDVWTNESQQTDYVYYDVTPDQGDNLGRLKSSTLILNGVSGIVTSYRYRYSTDGRTLTTARKTKGVEGTSLTEATTVSALTGWLLRTVDNLGVATSLAYDSVGRLTSLTRAPGTEFESKTTYSYAVDAETYLHTRTENVPSMAEVKLTYDALGNVVKQEVGGTVTRKAEFDTQGLLAKEIFHDEGVPKTDGTEVSLDLTDVYEYDGFGNMATASYHDGTGIDRHFNIGNAVLTEYRSTATGDAADLKFNCTETQHDKATMVPLVVREYDSDGSTLRTETTYGYDVLYRLSSVHIADAAGTEEEYEVYSYDFSDRIQTRVEQVQTEMARTTTYTYWEYGVEPKLTSLAVDGVVLAKQSYDDLGRLSTTDRNPDLPESDKLTTYTYAAGYSVPDTVLNPRKMRVDCTYFPQLGCLPKTVVPEQDGASVTYAYDKDKVKLTSETCTSGTDVMTRTIEYDANALISSETITAPAGQSYKNEFTRTAAGALKSITVTDGNYPPKKVDYFYDDCGRISRLSFSRNGAKELVIDLRFYFGALPGYANYDFQLPADPKVCYANLFAYDYKLRLLHRNYGLVQGEDPGDYQPFSYADAQYDDLGRVVEQLVGTVSATDPDADRVTKITHAFDKLGRLASSTVDEASTTVYPKDRNGNDVTEYTFTYDAYDNLVSSESIAKETGAITTTGYEYAGKNKFEMTKASQGGGADVMLTYDDSGNVSTIAWADASKPSVTLSYDIYEQLVGAQDAGGESTPAKTVALSYGIDGKLQKESLTTTEADQSTAQQVTAFGYCDGEFNTSWRKQTPGDTDAQSASYVGAGAATDAMSILQGSKDNYTKTRSLLLRDVAGSVYGEADPDTGVAPDVTPIAYSPYGYAGDLMAQPSCDPIRFKGARFDPLTSLYHLGDGNRSYDPSLMRFLQYDVVSPFGDGGLNPYAYCGADPVTYFDLTGNDRNLPIVLGVLGIVFGLFAFGFGIAAALAAASSVFGAVAAGGAIIGGLAGIAGGACGIAGATVEDEETARQLQTASFSLDIISLILGVGFAVLPALHRVTRHLVAKISTARVLRANTQFTHMEKTGFAISPAVRIDGIDEPVHLLKAHGGIGKLTMPSRIPDKVRRLTGTTDYYYRETVTTENFDRFATRVDELLRTTYTKSDPNGAVLMLACEGSLTGHMANAQALAKLWNRPTYSFPGPTVHTAFAKAAKGPGSDMVAYAAPWFPKVRGPHPRA</sequence>
<dbReference type="PANTHER" id="PTHR32305:SF15">
    <property type="entry name" value="PROTEIN RHSA-RELATED"/>
    <property type="match status" value="1"/>
</dbReference>
<dbReference type="RefSeq" id="WP_134192029.1">
    <property type="nucleotide sequence ID" value="NZ_JBHLUW010000003.1"/>
</dbReference>
<dbReference type="EMBL" id="SORE01000008">
    <property type="protein sequence ID" value="TDY50771.1"/>
    <property type="molecule type" value="Genomic_DNA"/>
</dbReference>